<evidence type="ECO:0000256" key="1">
    <source>
        <dbReference type="SAM" id="MobiDB-lite"/>
    </source>
</evidence>
<accession>A0A919TEN5</accession>
<feature type="domain" description="M23ase beta-sheet core" evidence="2">
    <location>
        <begin position="88"/>
        <end position="182"/>
    </location>
</feature>
<dbReference type="InterPro" id="IPR016047">
    <property type="entry name" value="M23ase_b-sheet_dom"/>
</dbReference>
<evidence type="ECO:0000313" key="3">
    <source>
        <dbReference type="EMBL" id="GIM92759.1"/>
    </source>
</evidence>
<dbReference type="InterPro" id="IPR011055">
    <property type="entry name" value="Dup_hybrid_motif"/>
</dbReference>
<reference evidence="3 4" key="1">
    <citation type="submission" date="2021-03" db="EMBL/GenBank/DDBJ databases">
        <title>Whole genome shotgun sequence of Actinoplanes toevensis NBRC 105298.</title>
        <authorList>
            <person name="Komaki H."/>
            <person name="Tamura T."/>
        </authorList>
    </citation>
    <scope>NUCLEOTIDE SEQUENCE [LARGE SCALE GENOMIC DNA]</scope>
    <source>
        <strain evidence="3 4">NBRC 105298</strain>
    </source>
</reference>
<dbReference type="Gene3D" id="2.70.70.10">
    <property type="entry name" value="Glucose Permease (Domain IIA)"/>
    <property type="match status" value="1"/>
</dbReference>
<dbReference type="GO" id="GO:0004222">
    <property type="term" value="F:metalloendopeptidase activity"/>
    <property type="evidence" value="ECO:0007669"/>
    <property type="project" value="TreeGrafter"/>
</dbReference>
<dbReference type="PANTHER" id="PTHR21666:SF270">
    <property type="entry name" value="MUREIN HYDROLASE ACTIVATOR ENVC"/>
    <property type="match status" value="1"/>
</dbReference>
<dbReference type="SUPFAM" id="SSF51261">
    <property type="entry name" value="Duplicated hybrid motif"/>
    <property type="match status" value="1"/>
</dbReference>
<dbReference type="Proteomes" id="UP000677082">
    <property type="component" value="Unassembled WGS sequence"/>
</dbReference>
<evidence type="ECO:0000313" key="4">
    <source>
        <dbReference type="Proteomes" id="UP000677082"/>
    </source>
</evidence>
<evidence type="ECO:0000259" key="2">
    <source>
        <dbReference type="Pfam" id="PF01551"/>
    </source>
</evidence>
<feature type="region of interest" description="Disordered" evidence="1">
    <location>
        <begin position="27"/>
        <end position="56"/>
    </location>
</feature>
<dbReference type="EMBL" id="BOQN01000059">
    <property type="protein sequence ID" value="GIM92759.1"/>
    <property type="molecule type" value="Genomic_DNA"/>
</dbReference>
<organism evidence="3 4">
    <name type="scientific">Paractinoplanes toevensis</name>
    <dbReference type="NCBI Taxonomy" id="571911"/>
    <lineage>
        <taxon>Bacteria</taxon>
        <taxon>Bacillati</taxon>
        <taxon>Actinomycetota</taxon>
        <taxon>Actinomycetes</taxon>
        <taxon>Micromonosporales</taxon>
        <taxon>Micromonosporaceae</taxon>
        <taxon>Paractinoplanes</taxon>
    </lineage>
</organism>
<dbReference type="Pfam" id="PF01551">
    <property type="entry name" value="Peptidase_M23"/>
    <property type="match status" value="1"/>
</dbReference>
<sequence>MVAIGAGSNFPDAKAVNPEVLQGLASAHSTTDDAIADRSTDEKASRSEDRTAVSKEKVSAEEAAADVWLLPIDEFTFTSAYGIRWGKLHAGIDLAAPEGVPYKSIHAGKVIQAGYYGAYGYSITVQNTDGTEVIYAHSRRVLVKVGEQVKAGQVIGLVGNTGASYGTHLHLEIHVGGNPVDPIPYLRDRGVDIKLQVESVYAGMAAAAS</sequence>
<comment type="caution">
    <text evidence="3">The sequence shown here is derived from an EMBL/GenBank/DDBJ whole genome shotgun (WGS) entry which is preliminary data.</text>
</comment>
<name>A0A919TEN5_9ACTN</name>
<dbReference type="InterPro" id="IPR050570">
    <property type="entry name" value="Cell_wall_metabolism_enzyme"/>
</dbReference>
<feature type="compositionally biased region" description="Basic and acidic residues" evidence="1">
    <location>
        <begin position="35"/>
        <end position="56"/>
    </location>
</feature>
<dbReference type="PANTHER" id="PTHR21666">
    <property type="entry name" value="PEPTIDASE-RELATED"/>
    <property type="match status" value="1"/>
</dbReference>
<protein>
    <recommendedName>
        <fullName evidence="2">M23ase beta-sheet core domain-containing protein</fullName>
    </recommendedName>
</protein>
<keyword evidence="4" id="KW-1185">Reference proteome</keyword>
<dbReference type="AlphaFoldDB" id="A0A919TEN5"/>
<proteinExistence type="predicted"/>
<dbReference type="CDD" id="cd12797">
    <property type="entry name" value="M23_peptidase"/>
    <property type="match status" value="1"/>
</dbReference>
<gene>
    <name evidence="3" type="ORF">Ato02nite_045520</name>
</gene>